<dbReference type="Pfam" id="PF00148">
    <property type="entry name" value="Oxidored_nitro"/>
    <property type="match status" value="1"/>
</dbReference>
<dbReference type="InterPro" id="IPR049939">
    <property type="entry name" value="NifE-like"/>
</dbReference>
<gene>
    <name evidence="2" type="ORF">KP001_02280</name>
</gene>
<proteinExistence type="predicted"/>
<dbReference type="PANTHER" id="PTHR42956">
    <property type="entry name" value="NITROGENASE IRON-MOLYBDENUM COFACTOR BIOSYNTHESIS PROTEIN NIFE"/>
    <property type="match status" value="1"/>
</dbReference>
<feature type="domain" description="Nitrogenase/oxidoreductase component 1" evidence="1">
    <location>
        <begin position="53"/>
        <end position="455"/>
    </location>
</feature>
<dbReference type="EMBL" id="CP077683">
    <property type="protein sequence ID" value="QXE91394.1"/>
    <property type="molecule type" value="Genomic_DNA"/>
</dbReference>
<evidence type="ECO:0000313" key="3">
    <source>
        <dbReference type="Proteomes" id="UP000683559"/>
    </source>
</evidence>
<sequence length="491" mass="54107">MAINTKIAQAPIRELRLDAITGYSGSVHDLAARTAPGCCLSNRERSFAQTSSCSSGCAQTLLSGIVDAAVVNHAPLGCLGDSLYQNIGYHYGQFHRNWPYSNVSMISTNMGESDTVFGGAERLKDGIREAWRRFKPKAIFVTTSCASGIIGDDVQGVIDELKDEIPTPVVPVHCEGFRSRVWATGFDAAFHAILTRIVKPPEQKSKELVNIINFRGSARAYITDLFARVGLKPVFVVPFATVGELERISEAAASLTICGTLGSYLGTALEEEYGVPYVKSTPPHGFAGMDAWLRGLGQAVGKEREIEALIVEEKRAVQDDLAQVRQKLAGATAVIGMGPGFSLSYIRVLEELGIKVLYAASWHYDQHYDHGSQPAITTELATEHQDIPFGIGEQQNFEIANLLKELKPDLYFSRHPGSSVWAAKQGIVTIPVMDEYTAFGYRGLVNFGWRIADALANRRFVNNLAQRVRLPYQQWWFEQNPYHFLSQEEAA</sequence>
<reference evidence="2 3" key="1">
    <citation type="submission" date="2021-06" db="EMBL/GenBank/DDBJ databases">
        <title>Gemonas diversity in paddy soil.</title>
        <authorList>
            <person name="Liu G."/>
        </authorList>
    </citation>
    <scope>NUCLEOTIDE SEQUENCE [LARGE SCALE GENOMIC DNA]</scope>
    <source>
        <strain evidence="2 3">RG2</strain>
    </source>
</reference>
<accession>A0ABX8LL84</accession>
<dbReference type="InterPro" id="IPR000510">
    <property type="entry name" value="Nase/OxRdtase_comp1"/>
</dbReference>
<dbReference type="RefSeq" id="WP_217287979.1">
    <property type="nucleotide sequence ID" value="NZ_CP077683.1"/>
</dbReference>
<dbReference type="Proteomes" id="UP000683559">
    <property type="component" value="Chromosome"/>
</dbReference>
<keyword evidence="3" id="KW-1185">Reference proteome</keyword>
<dbReference type="PANTHER" id="PTHR42956:SF1">
    <property type="entry name" value="NITROGENASE IRON-MOLYBDENUM COFACTOR BIOSYNTHESIS PROTEIN NIFE"/>
    <property type="match status" value="1"/>
</dbReference>
<organism evidence="2 3">
    <name type="scientific">Geomonas subterranea</name>
    <dbReference type="NCBI Taxonomy" id="2847989"/>
    <lineage>
        <taxon>Bacteria</taxon>
        <taxon>Pseudomonadati</taxon>
        <taxon>Thermodesulfobacteriota</taxon>
        <taxon>Desulfuromonadia</taxon>
        <taxon>Geobacterales</taxon>
        <taxon>Geobacteraceae</taxon>
        <taxon>Geomonas</taxon>
    </lineage>
</organism>
<evidence type="ECO:0000313" key="2">
    <source>
        <dbReference type="EMBL" id="QXE91394.1"/>
    </source>
</evidence>
<evidence type="ECO:0000259" key="1">
    <source>
        <dbReference type="Pfam" id="PF00148"/>
    </source>
</evidence>
<protein>
    <submittedName>
        <fullName evidence="2">Nitrogenase</fullName>
    </submittedName>
</protein>
<name>A0ABX8LL84_9BACT</name>